<evidence type="ECO:0000313" key="5">
    <source>
        <dbReference type="Proteomes" id="UP000558070"/>
    </source>
</evidence>
<gene>
    <name evidence="4" type="ORF">HCB47_10170</name>
</gene>
<sequence>MFNSKGRKKFEEGLYYLSNNRPRKALEAFNEVPKKSKYYNETLANIMCALNDVNDYEASKEIFPKIKEVYPTYYIAATNQMQALLETGYASQSVRLFRSLKQPEVIDDNVLLFWNAAVAANRSDENELVIELCKILEQLMPDHEFLDVWRGIAYYNLEDYDKAEKLLLRFANFTGTKYRVQLSKDKWMQKALYTLMLLYNRNGNNLLAKKFEAEYEAQKEYEIAVSYFQQGDFSKAMISLEKVPPSVAISENVLNDSIMCYVHLKKYEKALELFKQINKDSNIYYLAVINYVAALNGLERYEEVLAMESVIPQTFEQYNIFLHNLVNAAEGAKDYNTAINYCERILEIEEEEKYRYKKGLFQFYLEQYDTAIETLNEINSWHYQDDYVDVVYLFGCCYERLEEQEKAEEFFNEAYSLEHSSATAMFVNDNGERQQIHVSGRKPFKPEIK</sequence>
<dbReference type="InterPro" id="IPR051685">
    <property type="entry name" value="Ycf3/AcsC/BcsC/TPR_MFPF"/>
</dbReference>
<reference evidence="4 5" key="1">
    <citation type="submission" date="2020-03" db="EMBL/GenBank/DDBJ databases">
        <title>Soil Listeria distribution.</title>
        <authorList>
            <person name="Liao J."/>
            <person name="Wiedmann M."/>
        </authorList>
    </citation>
    <scope>NUCLEOTIDE SEQUENCE [LARGE SCALE GENOMIC DNA]</scope>
    <source>
        <strain evidence="4 5">FSL L7-0072</strain>
    </source>
</reference>
<dbReference type="PANTHER" id="PTHR44943:SF8">
    <property type="entry name" value="TPR REPEAT-CONTAINING PROTEIN MJ0263"/>
    <property type="match status" value="1"/>
</dbReference>
<evidence type="ECO:0000313" key="4">
    <source>
        <dbReference type="EMBL" id="MBC2287980.1"/>
    </source>
</evidence>
<dbReference type="EMBL" id="JAARZO010000003">
    <property type="protein sequence ID" value="MBC2287980.1"/>
    <property type="molecule type" value="Genomic_DNA"/>
</dbReference>
<dbReference type="InterPro" id="IPR019734">
    <property type="entry name" value="TPR_rpt"/>
</dbReference>
<dbReference type="PANTHER" id="PTHR44943">
    <property type="entry name" value="CELLULOSE SYNTHASE OPERON PROTEIN C"/>
    <property type="match status" value="1"/>
</dbReference>
<dbReference type="SUPFAM" id="SSF48452">
    <property type="entry name" value="TPR-like"/>
    <property type="match status" value="2"/>
</dbReference>
<evidence type="ECO:0000256" key="3">
    <source>
        <dbReference type="PROSITE-ProRule" id="PRU00339"/>
    </source>
</evidence>
<accession>A0A7X0ZIQ9</accession>
<keyword evidence="2 3" id="KW-0802">TPR repeat</keyword>
<name>A0A7X0ZIQ9_9LIST</name>
<protein>
    <submittedName>
        <fullName evidence="4">Tetratricopeptide repeat protein</fullName>
    </submittedName>
</protein>
<dbReference type="Gene3D" id="1.25.40.10">
    <property type="entry name" value="Tetratricopeptide repeat domain"/>
    <property type="match status" value="4"/>
</dbReference>
<proteinExistence type="predicted"/>
<feature type="repeat" description="TPR" evidence="3">
    <location>
        <begin position="388"/>
        <end position="421"/>
    </location>
</feature>
<dbReference type="AlphaFoldDB" id="A0A7X0ZIQ9"/>
<organism evidence="4 5">
    <name type="scientific">Listeria farberi</name>
    <dbReference type="NCBI Taxonomy" id="2713500"/>
    <lineage>
        <taxon>Bacteria</taxon>
        <taxon>Bacillati</taxon>
        <taxon>Bacillota</taxon>
        <taxon>Bacilli</taxon>
        <taxon>Bacillales</taxon>
        <taxon>Listeriaceae</taxon>
        <taxon>Listeria</taxon>
    </lineage>
</organism>
<dbReference type="InterPro" id="IPR011990">
    <property type="entry name" value="TPR-like_helical_dom_sf"/>
</dbReference>
<comment type="caution">
    <text evidence="4">The sequence shown here is derived from an EMBL/GenBank/DDBJ whole genome shotgun (WGS) entry which is preliminary data.</text>
</comment>
<dbReference type="PROSITE" id="PS50005">
    <property type="entry name" value="TPR"/>
    <property type="match status" value="1"/>
</dbReference>
<dbReference type="SMART" id="SM00028">
    <property type="entry name" value="TPR"/>
    <property type="match status" value="4"/>
</dbReference>
<dbReference type="Proteomes" id="UP000558070">
    <property type="component" value="Unassembled WGS sequence"/>
</dbReference>
<keyword evidence="1" id="KW-0677">Repeat</keyword>
<dbReference type="RefSeq" id="WP_185607977.1">
    <property type="nucleotide sequence ID" value="NZ_JAARZO010000003.1"/>
</dbReference>
<evidence type="ECO:0000256" key="1">
    <source>
        <dbReference type="ARBA" id="ARBA00022737"/>
    </source>
</evidence>
<dbReference type="Pfam" id="PF13181">
    <property type="entry name" value="TPR_8"/>
    <property type="match status" value="1"/>
</dbReference>
<evidence type="ECO:0000256" key="2">
    <source>
        <dbReference type="ARBA" id="ARBA00022803"/>
    </source>
</evidence>